<dbReference type="GO" id="GO:0015031">
    <property type="term" value="P:protein transport"/>
    <property type="evidence" value="ECO:0007669"/>
    <property type="project" value="UniProtKB-KW"/>
</dbReference>
<evidence type="ECO:0000256" key="8">
    <source>
        <dbReference type="ARBA" id="ARBA00022989"/>
    </source>
</evidence>
<evidence type="ECO:0000256" key="7">
    <source>
        <dbReference type="ARBA" id="ARBA00022927"/>
    </source>
</evidence>
<dbReference type="EMBL" id="LT853692">
    <property type="protein sequence ID" value="SMQ46172.1"/>
    <property type="molecule type" value="Genomic_DNA"/>
</dbReference>
<evidence type="ECO:0000256" key="6">
    <source>
        <dbReference type="ARBA" id="ARBA00022892"/>
    </source>
</evidence>
<proteinExistence type="inferred from homology"/>
<keyword evidence="4 12" id="KW-0812">Transmembrane</keyword>
<reference evidence="13 14" key="1">
    <citation type="submission" date="2016-06" db="EMBL/GenBank/DDBJ databases">
        <authorList>
            <person name="Kjaerup R.B."/>
            <person name="Dalgaard T.S."/>
            <person name="Juul-Madsen H.R."/>
        </authorList>
    </citation>
    <scope>NUCLEOTIDE SEQUENCE [LARGE SCALE GENOMIC DNA]</scope>
</reference>
<evidence type="ECO:0000256" key="9">
    <source>
        <dbReference type="ARBA" id="ARBA00023136"/>
    </source>
</evidence>
<sequence length="284" mass="31673">MSSAVPLDRLLSRLDQTLLSSTPETDHRLQTSQYERNRVGANIEHARAMLLTLEKQSATIRTHPQKSQIQADLQAKRDLLERLNTRLRELNDAGEKEDDDDSDDEEGEDILHSYAPARKELNDGLDSGEPQASRVDESAKQELRARRPLQASDNLTAASTSAREQLFAGKTVDNETKETEVLMSHNRTEQEALTTGLLGLARALKESSLNFSSSLEEEKAVLARAEGGLDKSAQGMDAAGQKMSMLRKMSEGQGWWGRIKLYAFIFGLWVACFLIVFVGPKLRF</sequence>
<evidence type="ECO:0000256" key="12">
    <source>
        <dbReference type="SAM" id="Phobius"/>
    </source>
</evidence>
<dbReference type="GO" id="GO:0005789">
    <property type="term" value="C:endoplasmic reticulum membrane"/>
    <property type="evidence" value="ECO:0007669"/>
    <property type="project" value="UniProtKB-SubCell"/>
</dbReference>
<evidence type="ECO:0000256" key="5">
    <source>
        <dbReference type="ARBA" id="ARBA00022824"/>
    </source>
</evidence>
<evidence type="ECO:0000313" key="14">
    <source>
        <dbReference type="Proteomes" id="UP000215127"/>
    </source>
</evidence>
<keyword evidence="3" id="KW-0813">Transport</keyword>
<keyword evidence="8 12" id="KW-1133">Transmembrane helix</keyword>
<keyword evidence="9 12" id="KW-0472">Membrane</keyword>
<comment type="similarity">
    <text evidence="2">Belongs to the USE1 family.</text>
</comment>
<dbReference type="GO" id="GO:0006890">
    <property type="term" value="P:retrograde vesicle-mediated transport, Golgi to endoplasmic reticulum"/>
    <property type="evidence" value="ECO:0007669"/>
    <property type="project" value="TreeGrafter"/>
</dbReference>
<accession>A0A1X7RFH3</accession>
<dbReference type="GO" id="GO:0005484">
    <property type="term" value="F:SNAP receptor activity"/>
    <property type="evidence" value="ECO:0007669"/>
    <property type="project" value="TreeGrafter"/>
</dbReference>
<dbReference type="InterPro" id="IPR019150">
    <property type="entry name" value="Vesicle_transport_protein_Use1"/>
</dbReference>
<evidence type="ECO:0000256" key="10">
    <source>
        <dbReference type="SAM" id="Coils"/>
    </source>
</evidence>
<evidence type="ECO:0000256" key="1">
    <source>
        <dbReference type="ARBA" id="ARBA00004163"/>
    </source>
</evidence>
<feature type="region of interest" description="Disordered" evidence="11">
    <location>
        <begin position="120"/>
        <end position="160"/>
    </location>
</feature>
<dbReference type="PANTHER" id="PTHR13050:SF7">
    <property type="entry name" value="VESICLE TRANSPORT PROTEIN USE1"/>
    <property type="match status" value="1"/>
</dbReference>
<evidence type="ECO:0000313" key="13">
    <source>
        <dbReference type="EMBL" id="SMQ46172.1"/>
    </source>
</evidence>
<keyword evidence="7" id="KW-0653">Protein transport</keyword>
<keyword evidence="6" id="KW-0931">ER-Golgi transport</keyword>
<feature type="transmembrane region" description="Helical" evidence="12">
    <location>
        <begin position="259"/>
        <end position="279"/>
    </location>
</feature>
<feature type="coiled-coil region" evidence="10">
    <location>
        <begin position="66"/>
        <end position="100"/>
    </location>
</feature>
<protein>
    <recommendedName>
        <fullName evidence="15">Synaptobrevin</fullName>
    </recommendedName>
</protein>
<keyword evidence="5" id="KW-0256">Endoplasmic reticulum</keyword>
<dbReference type="PANTHER" id="PTHR13050">
    <property type="entry name" value="USE1-LIKE PROTEIN"/>
    <property type="match status" value="1"/>
</dbReference>
<dbReference type="GO" id="GO:0031201">
    <property type="term" value="C:SNARE complex"/>
    <property type="evidence" value="ECO:0007669"/>
    <property type="project" value="TreeGrafter"/>
</dbReference>
<keyword evidence="10" id="KW-0175">Coiled coil</keyword>
<feature type="compositionally biased region" description="Polar residues" evidence="11">
    <location>
        <begin position="151"/>
        <end position="160"/>
    </location>
</feature>
<dbReference type="STRING" id="1276538.A0A1X7RFH3"/>
<keyword evidence="14" id="KW-1185">Reference proteome</keyword>
<evidence type="ECO:0000256" key="3">
    <source>
        <dbReference type="ARBA" id="ARBA00022448"/>
    </source>
</evidence>
<name>A0A1X7RFH3_ZYMT9</name>
<organism evidence="13 14">
    <name type="scientific">Zymoseptoria tritici (strain ST99CH_3D7)</name>
    <dbReference type="NCBI Taxonomy" id="1276538"/>
    <lineage>
        <taxon>Eukaryota</taxon>
        <taxon>Fungi</taxon>
        <taxon>Dikarya</taxon>
        <taxon>Ascomycota</taxon>
        <taxon>Pezizomycotina</taxon>
        <taxon>Dothideomycetes</taxon>
        <taxon>Dothideomycetidae</taxon>
        <taxon>Mycosphaerellales</taxon>
        <taxon>Mycosphaerellaceae</taxon>
        <taxon>Zymoseptoria</taxon>
    </lineage>
</organism>
<evidence type="ECO:0000256" key="2">
    <source>
        <dbReference type="ARBA" id="ARBA00007891"/>
    </source>
</evidence>
<gene>
    <name evidence="13" type="ORF">ZT3D7_G1317</name>
</gene>
<evidence type="ECO:0000256" key="11">
    <source>
        <dbReference type="SAM" id="MobiDB-lite"/>
    </source>
</evidence>
<feature type="compositionally biased region" description="Basic and acidic residues" evidence="11">
    <location>
        <begin position="134"/>
        <end position="145"/>
    </location>
</feature>
<evidence type="ECO:0008006" key="15">
    <source>
        <dbReference type="Google" id="ProtNLM"/>
    </source>
</evidence>
<dbReference type="Proteomes" id="UP000215127">
    <property type="component" value="Chromosome 1"/>
</dbReference>
<comment type="subcellular location">
    <subcellularLocation>
        <location evidence="1">Endoplasmic reticulum membrane</location>
        <topology evidence="1">Single-pass type IV membrane protein</topology>
    </subcellularLocation>
</comment>
<dbReference type="AlphaFoldDB" id="A0A1X7RFH3"/>
<evidence type="ECO:0000256" key="4">
    <source>
        <dbReference type="ARBA" id="ARBA00022692"/>
    </source>
</evidence>